<sequence length="188" mass="21753">MEENVIVQNNEEEVNLQNQGQISSEVDLLQQGLSSENQVEYLHKTSKVHHWSQETGHLRESSQLKMQQKDDDQLERQAEQNHVHDGGQDEMQPENQQQYPNMQTMNNPQAQAAKSENGSKQVSYSVLLPLLLPSLRKKQAMLLQANYFKLQKMRSPKRGFVRNLRNIVGEQRLRQAVLLLKMPQASRL</sequence>
<accession>A0A835INY1</accession>
<dbReference type="EMBL" id="JADFTS010000002">
    <property type="protein sequence ID" value="KAF9619682.1"/>
    <property type="molecule type" value="Genomic_DNA"/>
</dbReference>
<dbReference type="AlphaFoldDB" id="A0A835INY1"/>
<evidence type="ECO:0000259" key="4">
    <source>
        <dbReference type="PROSITE" id="PS51879"/>
    </source>
</evidence>
<comment type="subcellular location">
    <subcellularLocation>
        <location evidence="1">Nucleus</location>
    </subcellularLocation>
</comment>
<reference evidence="5 6" key="1">
    <citation type="submission" date="2020-10" db="EMBL/GenBank/DDBJ databases">
        <title>The Coptis chinensis genome and diversification of protoberbering-type alkaloids.</title>
        <authorList>
            <person name="Wang B."/>
            <person name="Shu S."/>
            <person name="Song C."/>
            <person name="Liu Y."/>
        </authorList>
    </citation>
    <scope>NUCLEOTIDE SEQUENCE [LARGE SCALE GENOMIC DNA]</scope>
    <source>
        <strain evidence="5">HL-2020</strain>
        <tissue evidence="5">Leaf</tissue>
    </source>
</reference>
<gene>
    <name evidence="5" type="ORF">IFM89_008003</name>
</gene>
<dbReference type="PROSITE" id="PS51879">
    <property type="entry name" value="RST"/>
    <property type="match status" value="1"/>
</dbReference>
<dbReference type="InterPro" id="IPR022003">
    <property type="entry name" value="RST"/>
</dbReference>
<evidence type="ECO:0000256" key="3">
    <source>
        <dbReference type="SAM" id="MobiDB-lite"/>
    </source>
</evidence>
<evidence type="ECO:0000256" key="2">
    <source>
        <dbReference type="ARBA" id="ARBA00023242"/>
    </source>
</evidence>
<keyword evidence="6" id="KW-1185">Reference proteome</keyword>
<evidence type="ECO:0000313" key="5">
    <source>
        <dbReference type="EMBL" id="KAF9619682.1"/>
    </source>
</evidence>
<dbReference type="Proteomes" id="UP000631114">
    <property type="component" value="Unassembled WGS sequence"/>
</dbReference>
<feature type="domain" description="RST" evidence="4">
    <location>
        <begin position="115"/>
        <end position="186"/>
    </location>
</feature>
<comment type="caution">
    <text evidence="5">The sequence shown here is derived from an EMBL/GenBank/DDBJ whole genome shotgun (WGS) entry which is preliminary data.</text>
</comment>
<dbReference type="GO" id="GO:0005634">
    <property type="term" value="C:nucleus"/>
    <property type="evidence" value="ECO:0007669"/>
    <property type="project" value="UniProtKB-SubCell"/>
</dbReference>
<feature type="region of interest" description="Disordered" evidence="3">
    <location>
        <begin position="50"/>
        <end position="94"/>
    </location>
</feature>
<proteinExistence type="predicted"/>
<feature type="compositionally biased region" description="Basic and acidic residues" evidence="3">
    <location>
        <begin position="56"/>
        <end position="87"/>
    </location>
</feature>
<evidence type="ECO:0000256" key="1">
    <source>
        <dbReference type="ARBA" id="ARBA00004123"/>
    </source>
</evidence>
<dbReference type="Pfam" id="PF12174">
    <property type="entry name" value="RST"/>
    <property type="match status" value="1"/>
</dbReference>
<name>A0A835INY1_9MAGN</name>
<keyword evidence="2" id="KW-0539">Nucleus</keyword>
<protein>
    <recommendedName>
        <fullName evidence="4">RST domain-containing protein</fullName>
    </recommendedName>
</protein>
<organism evidence="5 6">
    <name type="scientific">Coptis chinensis</name>
    <dbReference type="NCBI Taxonomy" id="261450"/>
    <lineage>
        <taxon>Eukaryota</taxon>
        <taxon>Viridiplantae</taxon>
        <taxon>Streptophyta</taxon>
        <taxon>Embryophyta</taxon>
        <taxon>Tracheophyta</taxon>
        <taxon>Spermatophyta</taxon>
        <taxon>Magnoliopsida</taxon>
        <taxon>Ranunculales</taxon>
        <taxon>Ranunculaceae</taxon>
        <taxon>Coptidoideae</taxon>
        <taxon>Coptis</taxon>
    </lineage>
</organism>
<evidence type="ECO:0000313" key="6">
    <source>
        <dbReference type="Proteomes" id="UP000631114"/>
    </source>
</evidence>